<dbReference type="Gene3D" id="1.10.287.3490">
    <property type="match status" value="1"/>
</dbReference>
<organism evidence="10 11">
    <name type="scientific">Exaiptasia diaphana</name>
    <name type="common">Tropical sea anemone</name>
    <name type="synonym">Aiptasia pulchella</name>
    <dbReference type="NCBI Taxonomy" id="2652724"/>
    <lineage>
        <taxon>Eukaryota</taxon>
        <taxon>Metazoa</taxon>
        <taxon>Cnidaria</taxon>
        <taxon>Anthozoa</taxon>
        <taxon>Hexacorallia</taxon>
        <taxon>Actiniaria</taxon>
        <taxon>Aiptasiidae</taxon>
        <taxon>Exaiptasia</taxon>
    </lineage>
</organism>
<evidence type="ECO:0000256" key="1">
    <source>
        <dbReference type="ARBA" id="ARBA00004123"/>
    </source>
</evidence>
<dbReference type="FunFam" id="1.10.287.3490:FF:000001">
    <property type="entry name" value="Mediator of RNA polymerase II transcription subunit 11"/>
    <property type="match status" value="1"/>
</dbReference>
<comment type="subcellular location">
    <subcellularLocation>
        <location evidence="1 9">Nucleus</location>
    </subcellularLocation>
</comment>
<dbReference type="AlphaFoldDB" id="A0A913X761"/>
<evidence type="ECO:0000256" key="9">
    <source>
        <dbReference type="RuleBase" id="RU364147"/>
    </source>
</evidence>
<dbReference type="OMA" id="WHRIQHV"/>
<dbReference type="GO" id="GO:0003712">
    <property type="term" value="F:transcription coregulator activity"/>
    <property type="evidence" value="ECO:0007669"/>
    <property type="project" value="InterPro"/>
</dbReference>
<dbReference type="Proteomes" id="UP000887567">
    <property type="component" value="Unplaced"/>
</dbReference>
<evidence type="ECO:0000256" key="5">
    <source>
        <dbReference type="ARBA" id="ARBA00023159"/>
    </source>
</evidence>
<dbReference type="GO" id="GO:0016592">
    <property type="term" value="C:mediator complex"/>
    <property type="evidence" value="ECO:0007669"/>
    <property type="project" value="InterPro"/>
</dbReference>
<evidence type="ECO:0000256" key="3">
    <source>
        <dbReference type="ARBA" id="ARBA00019621"/>
    </source>
</evidence>
<dbReference type="Pfam" id="PF10280">
    <property type="entry name" value="Med11"/>
    <property type="match status" value="1"/>
</dbReference>
<keyword evidence="4 9" id="KW-0805">Transcription regulation</keyword>
<evidence type="ECO:0000256" key="2">
    <source>
        <dbReference type="ARBA" id="ARBA00008186"/>
    </source>
</evidence>
<evidence type="ECO:0000256" key="8">
    <source>
        <dbReference type="ARBA" id="ARBA00032011"/>
    </source>
</evidence>
<reference evidence="10" key="1">
    <citation type="submission" date="2022-11" db="UniProtKB">
        <authorList>
            <consortium name="EnsemblMetazoa"/>
        </authorList>
    </citation>
    <scope>IDENTIFICATION</scope>
</reference>
<comment type="similarity">
    <text evidence="2 9">Belongs to the Mediator complex subunit 11 family.</text>
</comment>
<dbReference type="PANTHER" id="PTHR22890">
    <property type="entry name" value="MEDIATOR OF RNA POLYMERASE II TRANSCRIPTION SUBUNIT 11"/>
    <property type="match status" value="1"/>
</dbReference>
<evidence type="ECO:0000313" key="10">
    <source>
        <dbReference type="EnsemblMetazoa" id="XP_020899942.1"/>
    </source>
</evidence>
<keyword evidence="5 9" id="KW-0010">Activator</keyword>
<evidence type="ECO:0000256" key="6">
    <source>
        <dbReference type="ARBA" id="ARBA00023163"/>
    </source>
</evidence>
<protein>
    <recommendedName>
        <fullName evidence="3 9">Mediator of RNA polymerase II transcription subunit 11</fullName>
    </recommendedName>
    <alternativeName>
        <fullName evidence="8 9">Mediator complex subunit 11</fullName>
    </alternativeName>
</protein>
<keyword evidence="11" id="KW-1185">Reference proteome</keyword>
<comment type="subunit">
    <text evidence="9">Component of the Mediator complex.</text>
</comment>
<dbReference type="InterPro" id="IPR019404">
    <property type="entry name" value="Mediator_Med11"/>
</dbReference>
<proteinExistence type="inferred from homology"/>
<keyword evidence="7 9" id="KW-0539">Nucleus</keyword>
<gene>
    <name evidence="9" type="primary">MED11</name>
</gene>
<evidence type="ECO:0000313" key="11">
    <source>
        <dbReference type="Proteomes" id="UP000887567"/>
    </source>
</evidence>
<accession>A0A913X761</accession>
<sequence>MSQSRDRLKRLEEIEREIVTVLKSAGETLSELSKDAPSDDVVNARAAQFVKSLELVEKGLSEQISYLTQVATGQPHEGSTYGVVKDFELSCTRAAVVQEKLDELKKIIQKHEVSKTL</sequence>
<dbReference type="OrthoDB" id="5418434at2759"/>
<comment type="function">
    <text evidence="9">Component of the Mediator complex, a coactivator involved in the regulated transcription of nearly all RNA polymerase II-dependent genes. Mediator functions as a bridge to convey information from gene-specific regulatory proteins to the basal RNA polymerase II transcription machinery. Mediator is recruited to promoters by direct interactions with regulatory proteins and serves as a scaffold for the assembly of a functional pre-initiation complex with RNA polymerase II and the general transcription factors.</text>
</comment>
<keyword evidence="6 9" id="KW-0804">Transcription</keyword>
<evidence type="ECO:0000256" key="7">
    <source>
        <dbReference type="ARBA" id="ARBA00023242"/>
    </source>
</evidence>
<dbReference type="EnsemblMetazoa" id="XM_021044283.1">
    <property type="protein sequence ID" value="XP_020899942.1"/>
    <property type="gene ID" value="LOC110238595"/>
</dbReference>
<dbReference type="GO" id="GO:0006357">
    <property type="term" value="P:regulation of transcription by RNA polymerase II"/>
    <property type="evidence" value="ECO:0007669"/>
    <property type="project" value="InterPro"/>
</dbReference>
<evidence type="ECO:0000256" key="4">
    <source>
        <dbReference type="ARBA" id="ARBA00023015"/>
    </source>
</evidence>
<name>A0A913X761_EXADI</name>